<sequence>MSSVWRSLKVFSWILEWLADVMFPPRCAACGTICGHGSTLGWCSQCLQQVRFVSSPLCPTCGRPYAASEAMPDHLCGECLYSHYRFDVARSAAFYEGAVRRGIVQLKFGARLHWASALGRLIGYHSPTRDLLDQCELLVPVPMHRRRVQRRGYNQAALLAQFAARSCSRPVQVKVTVLRRIRSTRPQTRLSRRERLRNVRGAFEVIDESAVRGKRIVLVDDVLTTGTTLSECADALKDAGAAWVGAVTVARVVLGPGVPRSERETQ</sequence>
<feature type="domain" description="Double zinc ribbon" evidence="3">
    <location>
        <begin position="19"/>
        <end position="80"/>
    </location>
</feature>
<evidence type="ECO:0000313" key="5">
    <source>
        <dbReference type="Proteomes" id="UP000276223"/>
    </source>
</evidence>
<accession>A0A3N1UQZ5</accession>
<evidence type="ECO:0000313" key="4">
    <source>
        <dbReference type="EMBL" id="ROQ93525.1"/>
    </source>
</evidence>
<evidence type="ECO:0000259" key="2">
    <source>
        <dbReference type="Pfam" id="PF00156"/>
    </source>
</evidence>
<dbReference type="Proteomes" id="UP000276223">
    <property type="component" value="Unassembled WGS sequence"/>
</dbReference>
<dbReference type="Pfam" id="PF00156">
    <property type="entry name" value="Pribosyltran"/>
    <property type="match status" value="1"/>
</dbReference>
<dbReference type="InterPro" id="IPR029057">
    <property type="entry name" value="PRTase-like"/>
</dbReference>
<organism evidence="4 5">
    <name type="scientific">Desulfosoma caldarium</name>
    <dbReference type="NCBI Taxonomy" id="610254"/>
    <lineage>
        <taxon>Bacteria</taxon>
        <taxon>Pseudomonadati</taxon>
        <taxon>Thermodesulfobacteriota</taxon>
        <taxon>Syntrophobacteria</taxon>
        <taxon>Syntrophobacterales</taxon>
        <taxon>Syntrophobacteraceae</taxon>
        <taxon>Desulfosoma</taxon>
    </lineage>
</organism>
<dbReference type="PANTHER" id="PTHR47505:SF1">
    <property type="entry name" value="DNA UTILIZATION PROTEIN YHGH"/>
    <property type="match status" value="1"/>
</dbReference>
<reference evidence="4 5" key="1">
    <citation type="submission" date="2018-11" db="EMBL/GenBank/DDBJ databases">
        <title>Genomic Encyclopedia of Type Strains, Phase IV (KMG-IV): sequencing the most valuable type-strain genomes for metagenomic binning, comparative biology and taxonomic classification.</title>
        <authorList>
            <person name="Goeker M."/>
        </authorList>
    </citation>
    <scope>NUCLEOTIDE SEQUENCE [LARGE SCALE GENOMIC DNA]</scope>
    <source>
        <strain evidence="4 5">DSM 22027</strain>
    </source>
</reference>
<dbReference type="InterPro" id="IPR044005">
    <property type="entry name" value="DZR_2"/>
</dbReference>
<proteinExistence type="inferred from homology"/>
<protein>
    <submittedName>
        <fullName evidence="4">ComF family protein</fullName>
    </submittedName>
</protein>
<dbReference type="PANTHER" id="PTHR47505">
    <property type="entry name" value="DNA UTILIZATION PROTEIN YHGH"/>
    <property type="match status" value="1"/>
</dbReference>
<evidence type="ECO:0000256" key="1">
    <source>
        <dbReference type="ARBA" id="ARBA00008007"/>
    </source>
</evidence>
<dbReference type="InterPro" id="IPR000836">
    <property type="entry name" value="PRTase_dom"/>
</dbReference>
<name>A0A3N1UQZ5_9BACT</name>
<dbReference type="Gene3D" id="3.40.50.2020">
    <property type="match status" value="1"/>
</dbReference>
<gene>
    <name evidence="4" type="ORF">EDC27_1548</name>
</gene>
<dbReference type="InterPro" id="IPR051910">
    <property type="entry name" value="ComF/GntX_DNA_util-trans"/>
</dbReference>
<dbReference type="Pfam" id="PF18912">
    <property type="entry name" value="DZR_2"/>
    <property type="match status" value="1"/>
</dbReference>
<feature type="domain" description="Phosphoribosyltransferase" evidence="2">
    <location>
        <begin position="172"/>
        <end position="251"/>
    </location>
</feature>
<comment type="similarity">
    <text evidence="1">Belongs to the ComF/GntX family.</text>
</comment>
<dbReference type="SUPFAM" id="SSF53271">
    <property type="entry name" value="PRTase-like"/>
    <property type="match status" value="1"/>
</dbReference>
<evidence type="ECO:0000259" key="3">
    <source>
        <dbReference type="Pfam" id="PF18912"/>
    </source>
</evidence>
<dbReference type="EMBL" id="RJVA01000011">
    <property type="protein sequence ID" value="ROQ93525.1"/>
    <property type="molecule type" value="Genomic_DNA"/>
</dbReference>
<keyword evidence="5" id="KW-1185">Reference proteome</keyword>
<dbReference type="RefSeq" id="WP_170161686.1">
    <property type="nucleotide sequence ID" value="NZ_RJVA01000011.1"/>
</dbReference>
<dbReference type="CDD" id="cd06223">
    <property type="entry name" value="PRTases_typeI"/>
    <property type="match status" value="1"/>
</dbReference>
<comment type="caution">
    <text evidence="4">The sequence shown here is derived from an EMBL/GenBank/DDBJ whole genome shotgun (WGS) entry which is preliminary data.</text>
</comment>
<dbReference type="AlphaFoldDB" id="A0A3N1UQZ5"/>